<keyword evidence="2" id="KW-0472">Membrane</keyword>
<protein>
    <submittedName>
        <fullName evidence="3">Uncharacterized protein</fullName>
    </submittedName>
</protein>
<accession>A0AAD5DPA2</accession>
<feature type="transmembrane region" description="Helical" evidence="2">
    <location>
        <begin position="66"/>
        <end position="83"/>
    </location>
</feature>
<evidence type="ECO:0000313" key="4">
    <source>
        <dbReference type="Proteomes" id="UP001205105"/>
    </source>
</evidence>
<keyword evidence="4" id="KW-1185">Reference proteome</keyword>
<keyword evidence="2" id="KW-1133">Transmembrane helix</keyword>
<evidence type="ECO:0000256" key="1">
    <source>
        <dbReference type="SAM" id="MobiDB-lite"/>
    </source>
</evidence>
<evidence type="ECO:0000256" key="2">
    <source>
        <dbReference type="SAM" id="Phobius"/>
    </source>
</evidence>
<comment type="caution">
    <text evidence="3">The sequence shown here is derived from an EMBL/GenBank/DDBJ whole genome shotgun (WGS) entry which is preliminary data.</text>
</comment>
<name>A0AAD5DPA2_9CHLO</name>
<dbReference type="Proteomes" id="UP001205105">
    <property type="component" value="Unassembled WGS sequence"/>
</dbReference>
<dbReference type="AlphaFoldDB" id="A0AAD5DPA2"/>
<sequence>MSLHAAQVAPAEAPGGVDTALSHRRMRELLQHALARGWARGDTAASLLAILYQAVQMSHTSWFERGVEGFAICLELLLIYLCLHLRRCSGRSAGTARQQRRRLLLRTLLAALLRVSAIIVVPRLVDLVHAMAPGLSPRSTNGIKSSLLASCTRAAGARACAASVAAHLRGLVMLLLPVSWVHALLGAAIGWQLPPVEHLLLQTAATALLLRRAPAACRQFTDLHPANGRVASALYFVIQQVAALLCLGSRVPLEAVAQDACPCAKCIAVVWSVEVSLGLVWPTLMVWQGQLAAAREWAVSAADQEAWQAAQLLQQQARQQAQQQQQQDGDLTTGPPAASTAAAAPPGTAVAEYERSMYARLCAPVLSVARACPGGWAMVVALAALYPYLASVLTEPQCPK</sequence>
<dbReference type="EMBL" id="JADXDR010000138">
    <property type="protein sequence ID" value="KAI7837989.1"/>
    <property type="molecule type" value="Genomic_DNA"/>
</dbReference>
<feature type="transmembrane region" description="Helical" evidence="2">
    <location>
        <begin position="103"/>
        <end position="125"/>
    </location>
</feature>
<feature type="region of interest" description="Disordered" evidence="1">
    <location>
        <begin position="319"/>
        <end position="346"/>
    </location>
</feature>
<gene>
    <name evidence="3" type="ORF">COHA_008171</name>
</gene>
<organism evidence="3 4">
    <name type="scientific">Chlorella ohadii</name>
    <dbReference type="NCBI Taxonomy" id="2649997"/>
    <lineage>
        <taxon>Eukaryota</taxon>
        <taxon>Viridiplantae</taxon>
        <taxon>Chlorophyta</taxon>
        <taxon>core chlorophytes</taxon>
        <taxon>Trebouxiophyceae</taxon>
        <taxon>Chlorellales</taxon>
        <taxon>Chlorellaceae</taxon>
        <taxon>Chlorella clade</taxon>
        <taxon>Chlorella</taxon>
    </lineage>
</organism>
<proteinExistence type="predicted"/>
<reference evidence="3" key="1">
    <citation type="submission" date="2020-11" db="EMBL/GenBank/DDBJ databases">
        <title>Chlorella ohadii genome sequencing and assembly.</title>
        <authorList>
            <person name="Murik O."/>
            <person name="Treves H."/>
            <person name="Kedem I."/>
            <person name="Shotland Y."/>
            <person name="Kaplan A."/>
        </authorList>
    </citation>
    <scope>NUCLEOTIDE SEQUENCE</scope>
    <source>
        <strain evidence="3">1</strain>
    </source>
</reference>
<evidence type="ECO:0000313" key="3">
    <source>
        <dbReference type="EMBL" id="KAI7837989.1"/>
    </source>
</evidence>
<keyword evidence="2" id="KW-0812">Transmembrane</keyword>